<name>A0A9P3HDU2_9FUNG</name>
<dbReference type="AlphaFoldDB" id="A0A9P3HDU2"/>
<dbReference type="Proteomes" id="UP000827284">
    <property type="component" value="Unassembled WGS sequence"/>
</dbReference>
<dbReference type="OrthoDB" id="10512324at2759"/>
<dbReference type="EMBL" id="BQFW01000009">
    <property type="protein sequence ID" value="GJJ74761.1"/>
    <property type="molecule type" value="Genomic_DNA"/>
</dbReference>
<gene>
    <name evidence="1" type="ORF">EMPS_07119</name>
</gene>
<evidence type="ECO:0000313" key="1">
    <source>
        <dbReference type="EMBL" id="GJJ74761.1"/>
    </source>
</evidence>
<keyword evidence="2" id="KW-1185">Reference proteome</keyword>
<evidence type="ECO:0008006" key="3">
    <source>
        <dbReference type="Google" id="ProtNLM"/>
    </source>
</evidence>
<comment type="caution">
    <text evidence="1">The sequence shown here is derived from an EMBL/GenBank/DDBJ whole genome shotgun (WGS) entry which is preliminary data.</text>
</comment>
<organism evidence="1 2">
    <name type="scientific">Entomortierella parvispora</name>
    <dbReference type="NCBI Taxonomy" id="205924"/>
    <lineage>
        <taxon>Eukaryota</taxon>
        <taxon>Fungi</taxon>
        <taxon>Fungi incertae sedis</taxon>
        <taxon>Mucoromycota</taxon>
        <taxon>Mortierellomycotina</taxon>
        <taxon>Mortierellomycetes</taxon>
        <taxon>Mortierellales</taxon>
        <taxon>Mortierellaceae</taxon>
        <taxon>Entomortierella</taxon>
    </lineage>
</organism>
<reference evidence="1" key="1">
    <citation type="submission" date="2021-11" db="EMBL/GenBank/DDBJ databases">
        <authorList>
            <person name="Herlambang A."/>
            <person name="Guo Y."/>
            <person name="Takashima Y."/>
            <person name="Nishizawa T."/>
        </authorList>
    </citation>
    <scope>NUCLEOTIDE SEQUENCE</scope>
    <source>
        <strain evidence="1">E1425</strain>
    </source>
</reference>
<evidence type="ECO:0000313" key="2">
    <source>
        <dbReference type="Proteomes" id="UP000827284"/>
    </source>
</evidence>
<accession>A0A9P3HDU2</accession>
<proteinExistence type="predicted"/>
<sequence length="598" mass="68716">MQDQQEQEFIPAWQRVMDLPELCDMLQAHLSQNDLAVCCRVSQAFHSLWSPRLWNAISTGRLSPFPSTFERNGHLVRQWLGIVLRYGRHQEAMDSARVYCTHLEVLELRLIEFRWQTFLKHFMGLRQKTMQQIEARSTEGHPFIPGRTGFFRNGSQDGFHLIPRRQPNAFLSSTLRKISFSLPYNSALVLMPWMTRAALEGHLQGLVVFQLNDIPTGWSGHSDPLDVSWEVLYQFLESCPCIGEFLALQLRIVPDEPGPRINSDILDAADNPRSLLISQRQSQPIGLYKLALHSTEPDFSKEDANLTRLLSRLPHLVHLCFQEESIQKIATALEKKPKWDTSIGGLSIKENTQIRYFSMNAYTRPDMSTLSGWRQLGSCPALCLETLDLLSREDVPGDFLDIIATSPSIMSLKHLRMNKTRQCSGEVVVNYRSIQRFFRSAPSLEEVQVPFTYYVMNDFFTAEESAQWPCRDRVKILKFGHIDLFSSVVDSTNLRLWLWSFKQVEVVEITGINATVDAFVDPMLTPWNSLPLQLDRLELPYGPQKVTLAQIKYVVEQVMPKLSYLQVFMFEEDAANWLRENHPAIKDYISEALFGGNT</sequence>
<protein>
    <recommendedName>
        <fullName evidence="3">F-box domain-containing protein</fullName>
    </recommendedName>
</protein>
<reference evidence="1" key="2">
    <citation type="journal article" date="2022" name="Microbiol. Resour. Announc.">
        <title>Whole-Genome Sequence of Entomortierella parvispora E1425, a Mucoromycotan Fungus Associated with Burkholderiaceae-Related Endosymbiotic Bacteria.</title>
        <authorList>
            <person name="Herlambang A."/>
            <person name="Guo Y."/>
            <person name="Takashima Y."/>
            <person name="Narisawa K."/>
            <person name="Ohta H."/>
            <person name="Nishizawa T."/>
        </authorList>
    </citation>
    <scope>NUCLEOTIDE SEQUENCE</scope>
    <source>
        <strain evidence="1">E1425</strain>
    </source>
</reference>